<reference evidence="5" key="1">
    <citation type="journal article" date="2019" name="Int. J. Syst. Evol. Microbiol.">
        <title>The Global Catalogue of Microorganisms (GCM) 10K type strain sequencing project: providing services to taxonomists for standard genome sequencing and annotation.</title>
        <authorList>
            <consortium name="The Broad Institute Genomics Platform"/>
            <consortium name="The Broad Institute Genome Sequencing Center for Infectious Disease"/>
            <person name="Wu L."/>
            <person name="Ma J."/>
        </authorList>
    </citation>
    <scope>NUCLEOTIDE SEQUENCE [LARGE SCALE GENOMIC DNA]</scope>
    <source>
        <strain evidence="5">JCM 18304</strain>
    </source>
</reference>
<evidence type="ECO:0000256" key="1">
    <source>
        <dbReference type="ARBA" id="ARBA00006484"/>
    </source>
</evidence>
<feature type="region of interest" description="Disordered" evidence="3">
    <location>
        <begin position="271"/>
        <end position="295"/>
    </location>
</feature>
<evidence type="ECO:0000256" key="3">
    <source>
        <dbReference type="SAM" id="MobiDB-lite"/>
    </source>
</evidence>
<dbReference type="PRINTS" id="PR00080">
    <property type="entry name" value="SDRFAMILY"/>
</dbReference>
<dbReference type="RefSeq" id="WP_345630157.1">
    <property type="nucleotide sequence ID" value="NZ_BAABJQ010000007.1"/>
</dbReference>
<evidence type="ECO:0000313" key="5">
    <source>
        <dbReference type="Proteomes" id="UP001501570"/>
    </source>
</evidence>
<gene>
    <name evidence="4" type="ORF">GCM10023322_30980</name>
</gene>
<comment type="similarity">
    <text evidence="1">Belongs to the short-chain dehydrogenases/reductases (SDR) family.</text>
</comment>
<evidence type="ECO:0000256" key="2">
    <source>
        <dbReference type="ARBA" id="ARBA00023002"/>
    </source>
</evidence>
<dbReference type="InterPro" id="IPR017853">
    <property type="entry name" value="GH"/>
</dbReference>
<comment type="caution">
    <text evidence="4">The sequence shown here is derived from an EMBL/GenBank/DDBJ whole genome shotgun (WGS) entry which is preliminary data.</text>
</comment>
<dbReference type="Gene3D" id="3.40.50.720">
    <property type="entry name" value="NAD(P)-binding Rossmann-like Domain"/>
    <property type="match status" value="1"/>
</dbReference>
<dbReference type="Proteomes" id="UP001501570">
    <property type="component" value="Unassembled WGS sequence"/>
</dbReference>
<keyword evidence="5" id="KW-1185">Reference proteome</keyword>
<dbReference type="EMBL" id="BAABJQ010000007">
    <property type="protein sequence ID" value="GAA5185894.1"/>
    <property type="molecule type" value="Genomic_DNA"/>
</dbReference>
<dbReference type="PRINTS" id="PR00081">
    <property type="entry name" value="GDHRDH"/>
</dbReference>
<sequence>MRQGSGDADRALNEKVCLITGGTLGIGWATGQLLAQSGARVYVLTQPSPSIDPITAGTVDRGAAEMIRVIDADVTDRASFERAIRTAHRDRGRIDILINDAVAAWWQASTADTARRLRIGYDTMVFGTETVLPLMRAAGGGHIVNVGAGAVTFPDRQEGAAYAAAKAAIEAYGRRLSLDLRDSPIAVTLVRTRSVPGTSLPGSDRPAVRRSRIAALLPGPTAESIAEAVIRHGLILHRSVVDDPIRLPWQRRRVLAPAEARVLAAPRGLTRVDDRVSPGTPDSPVAERAGQGGRAGLAAAAVPAQPRQYSLEAAQSETGKSDTPQAVLVPPNLQTGSYVLAASDGGGAVEVSSLEPATVTVPAPSVADLPVGSIVEVLQRNDGQVSILPGAGVTLRTTGSGRLRTRYSPARLRLSAPSEWVLAADSDERVPAATTAVIDFGAVIYTIDAVKSFGHCVSGYSGDGGDLRTNPVIQGYEAALAPGLFRLGFKWDAANGRPVNGATGGVGRGDEWVAGINRVRPKAAAILGILEGDVVVNGITYPEMGVSPADAASIVHHYNDGGGQNGGPIGYWIVGNEPDLVGTAKYDWLGRDTHDGRTYGDTWLQIYAAVKAADPTVKVGGPAASQFSGHVQKTIDNATSPGAITQFWNDFLTATRTDVGRVADLVDFCNYHFYGTGTGNEPTDQVMNRITLPNTEIPALRGVVDAYSPGRGATLPVIISEFNWAYRPNNGRPDLFDDYGLPMDGRFIMAVNTVWTAGYLLNILRARGWGAQFADIVGSLGLYTRNAGADNTVIGDNVHHYPHGKPFATPYAAYYGLGMWTGLGQFRRFGSDVVNPVGSATNLQLFAASAGKNRGDVVIVNRDEAATRNLTITTVGIADGTGVDVWTTNRFAPWDPPAKAATLTVAGGAITRLLVDPMTVVRLVIGA</sequence>
<dbReference type="SUPFAM" id="SSF51445">
    <property type="entry name" value="(Trans)glycosidases"/>
    <property type="match status" value="1"/>
</dbReference>
<proteinExistence type="inferred from homology"/>
<dbReference type="InterPro" id="IPR002347">
    <property type="entry name" value="SDR_fam"/>
</dbReference>
<dbReference type="Gene3D" id="3.20.20.80">
    <property type="entry name" value="Glycosidases"/>
    <property type="match status" value="1"/>
</dbReference>
<dbReference type="InterPro" id="IPR036291">
    <property type="entry name" value="NAD(P)-bd_dom_sf"/>
</dbReference>
<dbReference type="PANTHER" id="PTHR44196:SF1">
    <property type="entry name" value="DEHYDROGENASE_REDUCTASE SDR FAMILY MEMBER 7B"/>
    <property type="match status" value="1"/>
</dbReference>
<keyword evidence="2" id="KW-0560">Oxidoreductase</keyword>
<dbReference type="SUPFAM" id="SSF51735">
    <property type="entry name" value="NAD(P)-binding Rossmann-fold domains"/>
    <property type="match status" value="1"/>
</dbReference>
<organism evidence="4 5">
    <name type="scientific">Rugosimonospora acidiphila</name>
    <dbReference type="NCBI Taxonomy" id="556531"/>
    <lineage>
        <taxon>Bacteria</taxon>
        <taxon>Bacillati</taxon>
        <taxon>Actinomycetota</taxon>
        <taxon>Actinomycetes</taxon>
        <taxon>Micromonosporales</taxon>
        <taxon>Micromonosporaceae</taxon>
        <taxon>Rugosimonospora</taxon>
    </lineage>
</organism>
<protein>
    <submittedName>
        <fullName evidence="4">Uncharacterized protein</fullName>
    </submittedName>
</protein>
<dbReference type="Pfam" id="PF00106">
    <property type="entry name" value="adh_short"/>
    <property type="match status" value="1"/>
</dbReference>
<accession>A0ABP9RRR7</accession>
<dbReference type="PANTHER" id="PTHR44196">
    <property type="entry name" value="DEHYDROGENASE/REDUCTASE SDR FAMILY MEMBER 7B"/>
    <property type="match status" value="1"/>
</dbReference>
<evidence type="ECO:0000313" key="4">
    <source>
        <dbReference type="EMBL" id="GAA5185894.1"/>
    </source>
</evidence>
<name>A0ABP9RRR7_9ACTN</name>